<dbReference type="PATRIC" id="fig|1339352.3.peg.3177"/>
<feature type="signal peptide" evidence="1">
    <location>
        <begin position="1"/>
        <end position="18"/>
    </location>
</feature>
<proteinExistence type="predicted"/>
<reference evidence="2 3" key="1">
    <citation type="submission" date="2014-04" db="EMBL/GenBank/DDBJ databases">
        <authorList>
            <person name="Sears C."/>
            <person name="Carroll K."/>
            <person name="Sack B.R."/>
            <person name="Qadri F."/>
            <person name="Myers L.L."/>
            <person name="Chung G.-T."/>
            <person name="Escheverria P."/>
            <person name="Fraser C.M."/>
            <person name="Sadzewicz L."/>
            <person name="Shefchek K.A."/>
            <person name="Tallon L."/>
            <person name="Das S.P."/>
            <person name="Daugherty S."/>
            <person name="Mongodin E.F."/>
        </authorList>
    </citation>
    <scope>NUCLEOTIDE SEQUENCE [LARGE SCALE GENOMIC DNA]</scope>
    <source>
        <strain evidence="2 3">3975 RP4</strain>
    </source>
</reference>
<dbReference type="Proteomes" id="UP000027661">
    <property type="component" value="Unassembled WGS sequence"/>
</dbReference>
<protein>
    <recommendedName>
        <fullName evidence="4">DUF5121 domain-containing protein</fullName>
    </recommendedName>
</protein>
<dbReference type="AlphaFoldDB" id="A0A069S9T2"/>
<evidence type="ECO:0000256" key="1">
    <source>
        <dbReference type="SAM" id="SignalP"/>
    </source>
</evidence>
<evidence type="ECO:0000313" key="3">
    <source>
        <dbReference type="Proteomes" id="UP000027661"/>
    </source>
</evidence>
<feature type="chain" id="PRO_5001669448" description="DUF5121 domain-containing protein" evidence="1">
    <location>
        <begin position="19"/>
        <end position="499"/>
    </location>
</feature>
<comment type="caution">
    <text evidence="2">The sequence shown here is derived from an EMBL/GenBank/DDBJ whole genome shotgun (WGS) entry which is preliminary data.</text>
</comment>
<sequence length="499" mass="56152">MKKKHLYGAMLWAFLVTANLCTGCSDDNDYPDVDGQNPTMTLATDHIESGAGHRFTIEGTLEDKDGIASISLQCADLHLNKTIDLIEIYGAPQESYDLSYYFDINRNEIGERFTVKVTVTDVGGRSISQDVLITMDGDFAAPVFSAAPDATVTVLMKNETKFNLRFTATDDRALDYVTINIPGIDGFDNRRVDADGKSSLNFAEIIVFPNEPKSYNVTITAFDKKENSTTTTSVLNISEMPDFPKMYLADVATAEELNSDIFGVPMVIEHTGEYQYKANYYCQKAGTKIFFLPQKSDFTPICFGLDPEDNTKLTDDPETAMPIVLDQANVYYEINIDVKNSTYNLKTYSIADAVDPIPHTYGSISLDTWGDGGSWLQEFYFGYMTSSPTEVLRFTQDKTNPHLFYLDTPLFLEAGTKMNFVIHNWHSDGWWNYCTWRVDNSDEPEIFGYYGKEAKYTNPAWTKPDHVGDNWAKPTVNVTGNYKLIFDAHLERAKLIPAN</sequence>
<keyword evidence="1" id="KW-0732">Signal</keyword>
<dbReference type="EMBL" id="JNHM01000084">
    <property type="protein sequence ID" value="KDS48329.1"/>
    <property type="molecule type" value="Genomic_DNA"/>
</dbReference>
<dbReference type="GeneID" id="93449071"/>
<name>A0A069S9T2_PHOVU</name>
<dbReference type="RefSeq" id="WP_005844552.1">
    <property type="nucleotide sequence ID" value="NZ_JNHM01000084.1"/>
</dbReference>
<evidence type="ECO:0000313" key="2">
    <source>
        <dbReference type="EMBL" id="KDS48329.1"/>
    </source>
</evidence>
<accession>A0A069S9T2</accession>
<evidence type="ECO:0008006" key="4">
    <source>
        <dbReference type="Google" id="ProtNLM"/>
    </source>
</evidence>
<organism evidence="2 3">
    <name type="scientific">Phocaeicola vulgatus str. 3975 RP4</name>
    <dbReference type="NCBI Taxonomy" id="1339352"/>
    <lineage>
        <taxon>Bacteria</taxon>
        <taxon>Pseudomonadati</taxon>
        <taxon>Bacteroidota</taxon>
        <taxon>Bacteroidia</taxon>
        <taxon>Bacteroidales</taxon>
        <taxon>Bacteroidaceae</taxon>
        <taxon>Phocaeicola</taxon>
    </lineage>
</organism>
<gene>
    <name evidence="2" type="ORF">M099_3347</name>
</gene>